<feature type="transmembrane region" description="Helical" evidence="1">
    <location>
        <begin position="64"/>
        <end position="84"/>
    </location>
</feature>
<keyword evidence="1" id="KW-1133">Transmembrane helix</keyword>
<keyword evidence="1" id="KW-0812">Transmembrane</keyword>
<dbReference type="EMBL" id="MT630654">
    <property type="protein sequence ID" value="QNO41627.1"/>
    <property type="molecule type" value="Genomic_DNA"/>
</dbReference>
<dbReference type="AlphaFoldDB" id="A0A7G9Y0U3"/>
<evidence type="ECO:0000313" key="2">
    <source>
        <dbReference type="EMBL" id="QNO41627.1"/>
    </source>
</evidence>
<protein>
    <recommendedName>
        <fullName evidence="3">TIGR00304 family protein</fullName>
    </recommendedName>
</protein>
<name>A0A7G9Y0U3_9EURY</name>
<dbReference type="Pfam" id="PF01998">
    <property type="entry name" value="DUF131"/>
    <property type="match status" value="1"/>
</dbReference>
<dbReference type="InterPro" id="IPR002849">
    <property type="entry name" value="DUF131"/>
</dbReference>
<keyword evidence="1" id="KW-0472">Membrane</keyword>
<organism evidence="2">
    <name type="scientific">Candidatus Methanogaster sp. ANME-2c ERB4</name>
    <dbReference type="NCBI Taxonomy" id="2759911"/>
    <lineage>
        <taxon>Archaea</taxon>
        <taxon>Methanobacteriati</taxon>
        <taxon>Methanobacteriota</taxon>
        <taxon>Stenosarchaea group</taxon>
        <taxon>Methanomicrobia</taxon>
        <taxon>Methanosarcinales</taxon>
        <taxon>ANME-2 cluster</taxon>
        <taxon>Candidatus Methanogasteraceae</taxon>
        <taxon>Candidatus Methanogaster</taxon>
    </lineage>
</organism>
<accession>A0A7G9Y0U3</accession>
<dbReference type="NCBIfam" id="TIGR00304">
    <property type="entry name" value="TIGR00304 family membrane protein"/>
    <property type="match status" value="1"/>
</dbReference>
<proteinExistence type="predicted"/>
<reference evidence="2" key="1">
    <citation type="submission" date="2020-06" db="EMBL/GenBank/DDBJ databases">
        <title>Unique genomic features of the anaerobic methanotrophic archaea.</title>
        <authorList>
            <person name="Chadwick G.L."/>
            <person name="Skennerton C.T."/>
            <person name="Laso-Perez R."/>
            <person name="Leu A.O."/>
            <person name="Speth D.R."/>
            <person name="Yu H."/>
            <person name="Morgan-Lang C."/>
            <person name="Hatzenpichler R."/>
            <person name="Goudeau D."/>
            <person name="Malmstrom R."/>
            <person name="Brazelton W.J."/>
            <person name="Woyke T."/>
            <person name="Hallam S.J."/>
            <person name="Tyson G.W."/>
            <person name="Wegener G."/>
            <person name="Boetius A."/>
            <person name="Orphan V."/>
        </authorList>
    </citation>
    <scope>NUCLEOTIDE SEQUENCE</scope>
</reference>
<gene>
    <name evidence="2" type="ORF">AJMLGAKO_00004</name>
</gene>
<sequence>MKIITLGLLLVFIGFLVILAGVFSMAYQAWKTGDVEKPEVRGGGIIMIGPIPIIFGTDVATLKILMLLAIVLMVIGALLFFLPLRMS</sequence>
<evidence type="ECO:0008006" key="3">
    <source>
        <dbReference type="Google" id="ProtNLM"/>
    </source>
</evidence>
<evidence type="ECO:0000256" key="1">
    <source>
        <dbReference type="SAM" id="Phobius"/>
    </source>
</evidence>